<dbReference type="EMBL" id="JAAXLA010000067">
    <property type="protein sequence ID" value="NMI00874.1"/>
    <property type="molecule type" value="Genomic_DNA"/>
</dbReference>
<evidence type="ECO:0000313" key="3">
    <source>
        <dbReference type="Proteomes" id="UP000820669"/>
    </source>
</evidence>
<dbReference type="InterPro" id="IPR036568">
    <property type="entry name" value="GGCT-like_sf"/>
</dbReference>
<name>A0ABX1SL59_9PSEU</name>
<evidence type="ECO:0000313" key="2">
    <source>
        <dbReference type="EMBL" id="NMI00874.1"/>
    </source>
</evidence>
<evidence type="ECO:0000259" key="1">
    <source>
        <dbReference type="Pfam" id="PF06094"/>
    </source>
</evidence>
<dbReference type="InterPro" id="IPR013024">
    <property type="entry name" value="GGCT-like"/>
</dbReference>
<reference evidence="2 3" key="1">
    <citation type="submission" date="2020-04" db="EMBL/GenBank/DDBJ databases">
        <authorList>
            <person name="Klaysubun C."/>
            <person name="Duangmal K."/>
            <person name="Lipun K."/>
        </authorList>
    </citation>
    <scope>NUCLEOTIDE SEQUENCE [LARGE SCALE GENOMIC DNA]</scope>
    <source>
        <strain evidence="2 3">K10HN5</strain>
    </source>
</reference>
<sequence length="348" mass="36822">MRGRYPDTDFPADPYPGTVPPTSFVHLDRAGHALEPDPGAHAGWTVDGQDLDGWLAARDAAPLAARVPVLAYGSNRNPSKITWLRATLGLSGPVVVLRARTDGVAAVWAHGLRVRDRQRPAVLAAAPGAIEEHAVWLATPGQVAVLDVCEGRGGRYRLARLHSGTVRTEDGALVEDPWCYLGNAAIRRPLLVDGVPVRCADLPQAAARDLTGGPARGDGLHATTVDGAPHPDTWPARIFVYGLLQPGQPSWRLVAPHAAGTPQPAVVAGTVFDTGRGHPALCPGGGPGAPGWVVPVHEPAALLPRLDAYEGAAYRRIRVTVTDGTVCWAYAWTAPVRDLRPLPAGWPR</sequence>
<accession>A0ABX1SL59</accession>
<dbReference type="SUPFAM" id="SSF110857">
    <property type="entry name" value="Gamma-glutamyl cyclotransferase-like"/>
    <property type="match status" value="1"/>
</dbReference>
<dbReference type="Proteomes" id="UP000820669">
    <property type="component" value="Unassembled WGS sequence"/>
</dbReference>
<keyword evidence="3" id="KW-1185">Reference proteome</keyword>
<dbReference type="RefSeq" id="WP_169384340.1">
    <property type="nucleotide sequence ID" value="NZ_JAAXLA010000067.1"/>
</dbReference>
<dbReference type="CDD" id="cd06661">
    <property type="entry name" value="GGCT_like"/>
    <property type="match status" value="1"/>
</dbReference>
<gene>
    <name evidence="2" type="ORF">HF526_26745</name>
</gene>
<proteinExistence type="predicted"/>
<comment type="caution">
    <text evidence="2">The sequence shown here is derived from an EMBL/GenBank/DDBJ whole genome shotgun (WGS) entry which is preliminary data.</text>
</comment>
<dbReference type="Gene3D" id="3.10.490.10">
    <property type="entry name" value="Gamma-glutamyl cyclotransferase-like"/>
    <property type="match status" value="1"/>
</dbReference>
<feature type="domain" description="Gamma-glutamylcyclotransferase AIG2-like" evidence="1">
    <location>
        <begin position="238"/>
        <end position="344"/>
    </location>
</feature>
<dbReference type="Pfam" id="PF06094">
    <property type="entry name" value="GGACT"/>
    <property type="match status" value="1"/>
</dbReference>
<organism evidence="2 3">
    <name type="scientific">Pseudonocardia acidicola</name>
    <dbReference type="NCBI Taxonomy" id="2724939"/>
    <lineage>
        <taxon>Bacteria</taxon>
        <taxon>Bacillati</taxon>
        <taxon>Actinomycetota</taxon>
        <taxon>Actinomycetes</taxon>
        <taxon>Pseudonocardiales</taxon>
        <taxon>Pseudonocardiaceae</taxon>
        <taxon>Pseudonocardia</taxon>
    </lineage>
</organism>
<protein>
    <submittedName>
        <fullName evidence="2">Gamma-glutamylcyclotransferase</fullName>
    </submittedName>
</protein>
<dbReference type="InterPro" id="IPR009288">
    <property type="entry name" value="AIG2-like_dom"/>
</dbReference>